<dbReference type="SMART" id="SM00490">
    <property type="entry name" value="HELICc"/>
    <property type="match status" value="1"/>
</dbReference>
<accession>A0ABP1FNW6</accession>
<protein>
    <submittedName>
        <fullName evidence="5">G1014 protein</fullName>
    </submittedName>
</protein>
<dbReference type="Gene3D" id="3.40.50.10810">
    <property type="entry name" value="Tandem AAA-ATPase domain"/>
    <property type="match status" value="1"/>
</dbReference>
<dbReference type="Proteomes" id="UP001497392">
    <property type="component" value="Unassembled WGS sequence"/>
</dbReference>
<dbReference type="PANTHER" id="PTHR10799">
    <property type="entry name" value="SNF2/RAD54 HELICASE FAMILY"/>
    <property type="match status" value="1"/>
</dbReference>
<dbReference type="PROSITE" id="PS51192">
    <property type="entry name" value="HELICASE_ATP_BIND_1"/>
    <property type="match status" value="1"/>
</dbReference>
<feature type="domain" description="Helicase ATP-binding" evidence="3">
    <location>
        <begin position="225"/>
        <end position="394"/>
    </location>
</feature>
<dbReference type="Pfam" id="PF00271">
    <property type="entry name" value="Helicase_C"/>
    <property type="match status" value="1"/>
</dbReference>
<evidence type="ECO:0000313" key="5">
    <source>
        <dbReference type="EMBL" id="CAL5219222.1"/>
    </source>
</evidence>
<gene>
    <name evidence="5" type="primary">g1014</name>
    <name evidence="5" type="ORF">VP750_LOCUS881</name>
</gene>
<name>A0ABP1FNW6_9CHLO</name>
<dbReference type="Pfam" id="PF00176">
    <property type="entry name" value="SNF2-rel_dom"/>
    <property type="match status" value="1"/>
</dbReference>
<evidence type="ECO:0000313" key="6">
    <source>
        <dbReference type="Proteomes" id="UP001497392"/>
    </source>
</evidence>
<feature type="domain" description="Helicase C-terminal" evidence="4">
    <location>
        <begin position="530"/>
        <end position="697"/>
    </location>
</feature>
<dbReference type="PROSITE" id="PS51194">
    <property type="entry name" value="HELICASE_CTER"/>
    <property type="match status" value="1"/>
</dbReference>
<evidence type="ECO:0000256" key="1">
    <source>
        <dbReference type="ARBA" id="ARBA00022801"/>
    </source>
</evidence>
<reference evidence="5 6" key="1">
    <citation type="submission" date="2024-06" db="EMBL/GenBank/DDBJ databases">
        <authorList>
            <person name="Kraege A."/>
            <person name="Thomma B."/>
        </authorList>
    </citation>
    <scope>NUCLEOTIDE SEQUENCE [LARGE SCALE GENOMIC DNA]</scope>
</reference>
<feature type="compositionally biased region" description="Basic and acidic residues" evidence="2">
    <location>
        <begin position="732"/>
        <end position="741"/>
    </location>
</feature>
<feature type="region of interest" description="Disordered" evidence="2">
    <location>
        <begin position="768"/>
        <end position="787"/>
    </location>
</feature>
<dbReference type="InterPro" id="IPR049730">
    <property type="entry name" value="SNF2/RAD54-like_C"/>
</dbReference>
<evidence type="ECO:0000259" key="3">
    <source>
        <dbReference type="PROSITE" id="PS51192"/>
    </source>
</evidence>
<dbReference type="SUPFAM" id="SSF52540">
    <property type="entry name" value="P-loop containing nucleoside triphosphate hydrolases"/>
    <property type="match status" value="2"/>
</dbReference>
<dbReference type="Gene3D" id="3.40.50.300">
    <property type="entry name" value="P-loop containing nucleotide triphosphate hydrolases"/>
    <property type="match status" value="1"/>
</dbReference>
<feature type="region of interest" description="Disordered" evidence="2">
    <location>
        <begin position="721"/>
        <end position="743"/>
    </location>
</feature>
<dbReference type="InterPro" id="IPR027417">
    <property type="entry name" value="P-loop_NTPase"/>
</dbReference>
<evidence type="ECO:0000259" key="4">
    <source>
        <dbReference type="PROSITE" id="PS51194"/>
    </source>
</evidence>
<dbReference type="InterPro" id="IPR038718">
    <property type="entry name" value="SNF2-like_sf"/>
</dbReference>
<dbReference type="SMART" id="SM00487">
    <property type="entry name" value="DEXDc"/>
    <property type="match status" value="1"/>
</dbReference>
<dbReference type="InterPro" id="IPR014001">
    <property type="entry name" value="Helicase_ATP-bd"/>
</dbReference>
<sequence length="827" mass="90840">MGCLRRAALASSLADLVQHKTHQLAPFIRAARAAITTHALHSTSVSVVLPDKPRHARYQAKRVQARLLACSAITSRPEDMAAFKNEFALQWHSTQHKELEARRERERKQRVALLRSNDMEGYLQAAQTSSAGKEGCLKQLLGSTDACLRQLSRRLAIMPGRSGPASQAAPATEKASPGDILALRESSSQWNQLSAKLQANVSAQPATLKGGSLRDYQMAGLRWMLGLHDHQLNGILADEMGLGKTVQVISLLAYLAESRGISGPFLIVSPSSVLSNWESELHTWAPHLRMLLYQGAVTERKALLAKHMSRGRFTSHVLLTSYEILMSAHDMPLLSKIAWHYLVVDEGHRLKNGACKLNACLRQYTTRHRLLLTGTPVQNKLDELWSLLNFLMPALFGSSEDFQRWFGVDCHLEEEEVLLVTSRLHQILRPFMLRRLKETVACELPSKVERTILCPASEYQKHLSGLVMQGLQGSSGAQQPKARSVSNSVMELRNISNHPFLASFHVEGSEDLLPLHAMPAAVRVCGKLAVLDNVLSKLLAAKHKVLIFSTMTRLLDILEDHLAWRGIDSVRLDGATPSADRGSLVGRFSDPASGLSVFLLSTRAGGVGLNLQAADIVIMYDTDWNPQIDLQAQARAHRIGQQKEVLVLRLLTAGSVEEHICKAAADKRALADRCITGGFFDGKTGAQERQAYLLSLIRPTSLAAERTQTVHSLQDINKIAARPGEQESFTEQDSKASEHGPRSALISAVEALPLMEAASRAARPLPKEDLAALGRGQRKRSNRSMAELGERAFKRLLREGQASAADQPTGLRRVVLLGSEGAGERGE</sequence>
<proteinExistence type="predicted"/>
<keyword evidence="6" id="KW-1185">Reference proteome</keyword>
<organism evidence="5 6">
    <name type="scientific">Coccomyxa viridis</name>
    <dbReference type="NCBI Taxonomy" id="1274662"/>
    <lineage>
        <taxon>Eukaryota</taxon>
        <taxon>Viridiplantae</taxon>
        <taxon>Chlorophyta</taxon>
        <taxon>core chlorophytes</taxon>
        <taxon>Trebouxiophyceae</taxon>
        <taxon>Trebouxiophyceae incertae sedis</taxon>
        <taxon>Coccomyxaceae</taxon>
        <taxon>Coccomyxa</taxon>
    </lineage>
</organism>
<dbReference type="EMBL" id="CAXHTA020000002">
    <property type="protein sequence ID" value="CAL5219222.1"/>
    <property type="molecule type" value="Genomic_DNA"/>
</dbReference>
<dbReference type="InterPro" id="IPR000330">
    <property type="entry name" value="SNF2_N"/>
</dbReference>
<comment type="caution">
    <text evidence="5">The sequence shown here is derived from an EMBL/GenBank/DDBJ whole genome shotgun (WGS) entry which is preliminary data.</text>
</comment>
<dbReference type="InterPro" id="IPR001650">
    <property type="entry name" value="Helicase_C-like"/>
</dbReference>
<dbReference type="CDD" id="cd18793">
    <property type="entry name" value="SF2_C_SNF"/>
    <property type="match status" value="1"/>
</dbReference>
<keyword evidence="1" id="KW-0378">Hydrolase</keyword>
<evidence type="ECO:0000256" key="2">
    <source>
        <dbReference type="SAM" id="MobiDB-lite"/>
    </source>
</evidence>